<reference evidence="1 2" key="1">
    <citation type="journal article" date="2018" name="Mol. Biol. Evol.">
        <title>Broad Genomic Sampling Reveals a Smut Pathogenic Ancestry of the Fungal Clade Ustilaginomycotina.</title>
        <authorList>
            <person name="Kijpornyongpan T."/>
            <person name="Mondo S.J."/>
            <person name="Barry K."/>
            <person name="Sandor L."/>
            <person name="Lee J."/>
            <person name="Lipzen A."/>
            <person name="Pangilinan J."/>
            <person name="LaButti K."/>
            <person name="Hainaut M."/>
            <person name="Henrissat B."/>
            <person name="Grigoriev I.V."/>
            <person name="Spatafora J.W."/>
            <person name="Aime M.C."/>
        </authorList>
    </citation>
    <scope>NUCLEOTIDE SEQUENCE [LARGE SCALE GENOMIC DNA]</scope>
    <source>
        <strain evidence="1 2">SA 807</strain>
    </source>
</reference>
<sequence>MPGSRTLSIVAPAGFSNSTCGYCTSPGSGKRSKAKSSASYGFWAYQLTPQHYQQLIDRGWRRSGHYLYKPDNSRTCCKQIPIRLKVDQYKASKHHRRALHNLFWRIHGTQQKPAKWKGKWGRQREWSPVSRWREIEWNDRDQPVKKYDKNDMGGFAERLGGPKSRRLETTLVPASSSEEKYKLYRKYQAKVHGETEDKTSGRKSWERFLVDTPMRLTSPITREALSETQAMRAEENPADLNSQSSIPWGTYHHEYRLDGQMFAVGVLDILPKCISSVYLFYDPDYDHLQVGKVAALREIALAKQLRSKRGMETLQYYYLGFYIETCQKMKYKAEYKPSQVLDCVSLQLKKGDASPVDRI</sequence>
<organism evidence="1 2">
    <name type="scientific">Violaceomyces palustris</name>
    <dbReference type="NCBI Taxonomy" id="1673888"/>
    <lineage>
        <taxon>Eukaryota</taxon>
        <taxon>Fungi</taxon>
        <taxon>Dikarya</taxon>
        <taxon>Basidiomycota</taxon>
        <taxon>Ustilaginomycotina</taxon>
        <taxon>Ustilaginomycetes</taxon>
        <taxon>Violaceomycetales</taxon>
        <taxon>Violaceomycetaceae</taxon>
        <taxon>Violaceomyces</taxon>
    </lineage>
</organism>
<keyword evidence="2" id="KW-1185">Reference proteome</keyword>
<evidence type="ECO:0000313" key="2">
    <source>
        <dbReference type="Proteomes" id="UP000245626"/>
    </source>
</evidence>
<protein>
    <submittedName>
        <fullName evidence="1">Uncharacterized protein</fullName>
    </submittedName>
</protein>
<dbReference type="Proteomes" id="UP000245626">
    <property type="component" value="Unassembled WGS sequence"/>
</dbReference>
<evidence type="ECO:0000313" key="1">
    <source>
        <dbReference type="EMBL" id="PWN54471.1"/>
    </source>
</evidence>
<proteinExistence type="predicted"/>
<name>A0ACD0P8W0_9BASI</name>
<gene>
    <name evidence="1" type="ORF">IE53DRAFT_308273</name>
</gene>
<dbReference type="EMBL" id="KZ819683">
    <property type="protein sequence ID" value="PWN54471.1"/>
    <property type="molecule type" value="Genomic_DNA"/>
</dbReference>
<accession>A0ACD0P8W0</accession>